<sequence length="603" mass="66924">MTRADTVSSANTALIDRWRAAWPQAIETWSKYTRLRDARLCESRLEAAKEGLSGSFAMIRLADQSVVVDLETVRTLGLADYAVEILAHEIGHHVLAPGSATDQFRLLARIRRALPTLEQHAPLVANLYTDLFINDRLQRQADLRMADIYRLLAKSAAGTTATRQAGVWTLYLRIYENLWKLDKGSLGSQGCDERLDADGWLGARLIRVYAGEWMNGAGKFASLLLPYLVNDIEARDAMQYLHDTRDAADGCNPYGAQEIEQDEIDGAVHPVHDRRISGLDEPETEPIGSPAAPSKGQMREPFEYGEILKAAGIKLSDHEIAMRYYRERALPHLVPFPTKLLPASPEPQLEGLEPWEIGDPLDEIDWLQTVMQCPRPIPGLTTVRRMYGQEPGVIGHHTPVDLDMYVDSSGSMPNPQVQTSYLALAGAIIALSALRAGATVQVTLWSGKNQFIHTPGFVRDEDEILRVLTGFYGGATCFPIHRMRDTFREPRKRPTHILMISDDGITTMFDKDEKGASGWDISAAALAAGGAGGTMALNLPEDWEHGQGNGWMQQAYADLKRAKREQNWEIHAVSKFEALVEFARAFSRRHYAGLSTQAKGGTL</sequence>
<protein>
    <recommendedName>
        <fullName evidence="4">VWA domain-containing protein</fullName>
    </recommendedName>
</protein>
<dbReference type="AlphaFoldDB" id="A0A4V2UIC5"/>
<evidence type="ECO:0000256" key="1">
    <source>
        <dbReference type="SAM" id="MobiDB-lite"/>
    </source>
</evidence>
<feature type="region of interest" description="Disordered" evidence="1">
    <location>
        <begin position="277"/>
        <end position="297"/>
    </location>
</feature>
<name>A0A4V2UIC5_PAULE</name>
<keyword evidence="3" id="KW-1185">Reference proteome</keyword>
<organism evidence="2 3">
    <name type="scientific">Paucimonas lemoignei</name>
    <name type="common">Pseudomonas lemoignei</name>
    <dbReference type="NCBI Taxonomy" id="29443"/>
    <lineage>
        <taxon>Bacteria</taxon>
        <taxon>Pseudomonadati</taxon>
        <taxon>Pseudomonadota</taxon>
        <taxon>Betaproteobacteria</taxon>
        <taxon>Burkholderiales</taxon>
        <taxon>Burkholderiaceae</taxon>
        <taxon>Paucimonas</taxon>
    </lineage>
</organism>
<dbReference type="Proteomes" id="UP000295382">
    <property type="component" value="Unassembled WGS sequence"/>
</dbReference>
<evidence type="ECO:0008006" key="4">
    <source>
        <dbReference type="Google" id="ProtNLM"/>
    </source>
</evidence>
<accession>A0A4V2UIC5</accession>
<dbReference type="EMBL" id="SLZQ01000010">
    <property type="protein sequence ID" value="TCS35630.1"/>
    <property type="molecule type" value="Genomic_DNA"/>
</dbReference>
<proteinExistence type="predicted"/>
<evidence type="ECO:0000313" key="3">
    <source>
        <dbReference type="Proteomes" id="UP000295382"/>
    </source>
</evidence>
<comment type="caution">
    <text evidence="2">The sequence shown here is derived from an EMBL/GenBank/DDBJ whole genome shotgun (WGS) entry which is preliminary data.</text>
</comment>
<dbReference type="SUPFAM" id="SSF53300">
    <property type="entry name" value="vWA-like"/>
    <property type="match status" value="1"/>
</dbReference>
<gene>
    <name evidence="2" type="ORF">EDC30_11099</name>
</gene>
<reference evidence="2 3" key="1">
    <citation type="submission" date="2019-03" db="EMBL/GenBank/DDBJ databases">
        <title>Genomic Encyclopedia of Type Strains, Phase IV (KMG-IV): sequencing the most valuable type-strain genomes for metagenomic binning, comparative biology and taxonomic classification.</title>
        <authorList>
            <person name="Goeker M."/>
        </authorList>
    </citation>
    <scope>NUCLEOTIDE SEQUENCE [LARGE SCALE GENOMIC DNA]</scope>
    <source>
        <strain evidence="2 3">DSM 7445</strain>
    </source>
</reference>
<dbReference type="RefSeq" id="WP_132259634.1">
    <property type="nucleotide sequence ID" value="NZ_SLZQ01000010.1"/>
</dbReference>
<evidence type="ECO:0000313" key="2">
    <source>
        <dbReference type="EMBL" id="TCS35630.1"/>
    </source>
</evidence>
<dbReference type="OrthoDB" id="974562at2"/>
<dbReference type="InterPro" id="IPR036465">
    <property type="entry name" value="vWFA_dom_sf"/>
</dbReference>